<protein>
    <submittedName>
        <fullName evidence="8">Arsenite efflux MFS transporter ArsK</fullName>
    </submittedName>
</protein>
<evidence type="ECO:0000256" key="6">
    <source>
        <dbReference type="ARBA" id="ARBA00023136"/>
    </source>
</evidence>
<feature type="transmembrane region" description="Helical" evidence="7">
    <location>
        <begin position="178"/>
        <end position="197"/>
    </location>
</feature>
<keyword evidence="6 7" id="KW-0472">Membrane</keyword>
<evidence type="ECO:0000313" key="8">
    <source>
        <dbReference type="EMBL" id="MFB9953022.1"/>
    </source>
</evidence>
<evidence type="ECO:0000313" key="9">
    <source>
        <dbReference type="Proteomes" id="UP001589692"/>
    </source>
</evidence>
<dbReference type="Proteomes" id="UP001589692">
    <property type="component" value="Unassembled WGS sequence"/>
</dbReference>
<dbReference type="InterPro" id="IPR036259">
    <property type="entry name" value="MFS_trans_sf"/>
</dbReference>
<feature type="transmembrane region" description="Helical" evidence="7">
    <location>
        <begin position="114"/>
        <end position="136"/>
    </location>
</feature>
<feature type="transmembrane region" description="Helical" evidence="7">
    <location>
        <begin position="21"/>
        <end position="46"/>
    </location>
</feature>
<feature type="transmembrane region" description="Helical" evidence="7">
    <location>
        <begin position="297"/>
        <end position="316"/>
    </location>
</feature>
<feature type="transmembrane region" description="Helical" evidence="7">
    <location>
        <begin position="232"/>
        <end position="252"/>
    </location>
</feature>
<gene>
    <name evidence="8" type="primary">arsK</name>
    <name evidence="8" type="ORF">ACFFP0_29650</name>
</gene>
<feature type="transmembrane region" description="Helical" evidence="7">
    <location>
        <begin position="89"/>
        <end position="108"/>
    </location>
</feature>
<keyword evidence="4 7" id="KW-0812">Transmembrane</keyword>
<feature type="transmembrane region" description="Helical" evidence="7">
    <location>
        <begin position="58"/>
        <end position="77"/>
    </location>
</feature>
<name>A0ABV6AR54_9HYPH</name>
<keyword evidence="3" id="KW-1003">Cell membrane</keyword>
<comment type="caution">
    <text evidence="8">The sequence shown here is derived from an EMBL/GenBank/DDBJ whole genome shotgun (WGS) entry which is preliminary data.</text>
</comment>
<evidence type="ECO:0000256" key="4">
    <source>
        <dbReference type="ARBA" id="ARBA00022692"/>
    </source>
</evidence>
<dbReference type="EMBL" id="JBHMAA010000045">
    <property type="protein sequence ID" value="MFB9953022.1"/>
    <property type="molecule type" value="Genomic_DNA"/>
</dbReference>
<organism evidence="8 9">
    <name type="scientific">Rhizobium puerariae</name>
    <dbReference type="NCBI Taxonomy" id="1585791"/>
    <lineage>
        <taxon>Bacteria</taxon>
        <taxon>Pseudomonadati</taxon>
        <taxon>Pseudomonadota</taxon>
        <taxon>Alphaproteobacteria</taxon>
        <taxon>Hyphomicrobiales</taxon>
        <taxon>Rhizobiaceae</taxon>
        <taxon>Rhizobium/Agrobacterium group</taxon>
        <taxon>Rhizobium</taxon>
    </lineage>
</organism>
<dbReference type="InterPro" id="IPR050171">
    <property type="entry name" value="MFS_Transporters"/>
</dbReference>
<sequence length="425" mass="44482">MSIGLSATASIGRQGKADRRLVIAALGLSQIIGYGTLYYAFSVLAPGIAKDLDWSREWVFGALSIALLAGGFISPWVGKWMDRYGAGRIMTFGSVAAATALAGCALAPEKATFVVGLIAIELASTFVQYGAAFALLVQIDDERAPSNITYLTLIGGFASTILWPITAALQEYLSWREVYLVYAAVNLLICTPIHFWLSTLSRPKGDERTAANQDASPKNVAGVLPVARRRGAFILMAIGFSLLSFINAATLVHMLPTLGALGLGAMGVVVSTLFGPAQVASRLTNMLFGKELRAPTLAIIAATFKPLAIAILMSSAPWIPGALAFSIIFGLGSGLSSIINGTLPLYLFGKDGYGELTGRIAAIRLTVTATAPFVYALLMENLGVTPALGFIVALGICAIGIFLFIGRLTATAGAAPTERVSADAP</sequence>
<dbReference type="NCBIfam" id="NF033733">
    <property type="entry name" value="MFS_ArsK"/>
    <property type="match status" value="1"/>
</dbReference>
<dbReference type="SUPFAM" id="SSF103473">
    <property type="entry name" value="MFS general substrate transporter"/>
    <property type="match status" value="1"/>
</dbReference>
<comment type="subcellular location">
    <subcellularLocation>
        <location evidence="1">Cell membrane</location>
        <topology evidence="1">Multi-pass membrane protein</topology>
    </subcellularLocation>
</comment>
<keyword evidence="9" id="KW-1185">Reference proteome</keyword>
<keyword evidence="5 7" id="KW-1133">Transmembrane helix</keyword>
<evidence type="ECO:0000256" key="2">
    <source>
        <dbReference type="ARBA" id="ARBA00022448"/>
    </source>
</evidence>
<evidence type="ECO:0000256" key="1">
    <source>
        <dbReference type="ARBA" id="ARBA00004651"/>
    </source>
</evidence>
<evidence type="ECO:0000256" key="5">
    <source>
        <dbReference type="ARBA" id="ARBA00022989"/>
    </source>
</evidence>
<feature type="transmembrane region" description="Helical" evidence="7">
    <location>
        <begin position="384"/>
        <end position="405"/>
    </location>
</feature>
<proteinExistence type="predicted"/>
<dbReference type="PANTHER" id="PTHR23517">
    <property type="entry name" value="RESISTANCE PROTEIN MDTM, PUTATIVE-RELATED-RELATED"/>
    <property type="match status" value="1"/>
</dbReference>
<keyword evidence="2" id="KW-0813">Transport</keyword>
<evidence type="ECO:0000256" key="3">
    <source>
        <dbReference type="ARBA" id="ARBA00022475"/>
    </source>
</evidence>
<dbReference type="RefSeq" id="WP_377265823.1">
    <property type="nucleotide sequence ID" value="NZ_JBHMAA010000045.1"/>
</dbReference>
<feature type="transmembrane region" description="Helical" evidence="7">
    <location>
        <begin position="322"/>
        <end position="348"/>
    </location>
</feature>
<feature type="transmembrane region" description="Helical" evidence="7">
    <location>
        <begin position="360"/>
        <end position="378"/>
    </location>
</feature>
<feature type="transmembrane region" description="Helical" evidence="7">
    <location>
        <begin position="148"/>
        <end position="166"/>
    </location>
</feature>
<dbReference type="Gene3D" id="1.20.1250.20">
    <property type="entry name" value="MFS general substrate transporter like domains"/>
    <property type="match status" value="1"/>
</dbReference>
<reference evidence="8 9" key="1">
    <citation type="submission" date="2024-09" db="EMBL/GenBank/DDBJ databases">
        <authorList>
            <person name="Sun Q."/>
            <person name="Mori K."/>
        </authorList>
    </citation>
    <scope>NUCLEOTIDE SEQUENCE [LARGE SCALE GENOMIC DNA]</scope>
    <source>
        <strain evidence="8 9">TBRC 4938</strain>
    </source>
</reference>
<dbReference type="InterPro" id="IPR011701">
    <property type="entry name" value="MFS"/>
</dbReference>
<evidence type="ECO:0000256" key="7">
    <source>
        <dbReference type="SAM" id="Phobius"/>
    </source>
</evidence>
<accession>A0ABV6AR54</accession>
<feature type="transmembrane region" description="Helical" evidence="7">
    <location>
        <begin position="258"/>
        <end position="277"/>
    </location>
</feature>
<dbReference type="Pfam" id="PF07690">
    <property type="entry name" value="MFS_1"/>
    <property type="match status" value="1"/>
</dbReference>